<keyword evidence="1" id="KW-0175">Coiled coil</keyword>
<proteinExistence type="predicted"/>
<keyword evidence="2" id="KW-0812">Transmembrane</keyword>
<dbReference type="STRING" id="1076935.U4L6N6"/>
<dbReference type="eggNOG" id="ENOG502SI3B">
    <property type="taxonomic scope" value="Eukaryota"/>
</dbReference>
<keyword evidence="2" id="KW-0472">Membrane</keyword>
<feature type="transmembrane region" description="Helical" evidence="2">
    <location>
        <begin position="225"/>
        <end position="245"/>
    </location>
</feature>
<evidence type="ECO:0000256" key="1">
    <source>
        <dbReference type="SAM" id="Coils"/>
    </source>
</evidence>
<dbReference type="EMBL" id="HF935404">
    <property type="protein sequence ID" value="CCX08255.1"/>
    <property type="molecule type" value="Genomic_DNA"/>
</dbReference>
<accession>U4L6N6</accession>
<sequence>MSGHVQPATSSWTCLLPRFIPAPQSFLTTKRPYRLPTNNNVKGVVGIKSGNFVHKLNFFPNLIHGIDGMDRFAVRSINIKRSETGRKYYHDVGPKKCGPVNLLAVLGMVFALGLLMESIVVEDGMAVIATVCLAVTSSVIGLASRWEVDLQKRLVKREVPPGDVVVIGRQGAFVIVRCDENISRELYFGTERCKYLVPAKWFQILDATGTFLFMTSVVFVANCTWALQASIGLIYIVLNGLYWAASLIPDKLHWDISGYAVEIEENSLYNTFTSALIEAIRQTDATRWVKQGKVMPDTNAWDRWLEEAKDGVHNKNWDGEEALTRIMNEEKEKMKEVEAQAAQRKTARVLTTVQEL</sequence>
<dbReference type="OMA" id="YAIRETK"/>
<feature type="transmembrane region" description="Helical" evidence="2">
    <location>
        <begin position="201"/>
        <end position="219"/>
    </location>
</feature>
<feature type="transmembrane region" description="Helical" evidence="2">
    <location>
        <begin position="100"/>
        <end position="119"/>
    </location>
</feature>
<feature type="transmembrane region" description="Helical" evidence="2">
    <location>
        <begin position="125"/>
        <end position="143"/>
    </location>
</feature>
<reference evidence="3 4" key="1">
    <citation type="journal article" date="2013" name="PLoS Genet.">
        <title>The genome and development-dependent transcriptomes of Pyronema confluens: a window into fungal evolution.</title>
        <authorList>
            <person name="Traeger S."/>
            <person name="Altegoer F."/>
            <person name="Freitag M."/>
            <person name="Gabaldon T."/>
            <person name="Kempken F."/>
            <person name="Kumar A."/>
            <person name="Marcet-Houben M."/>
            <person name="Poggeler S."/>
            <person name="Stajich J.E."/>
            <person name="Nowrousian M."/>
        </authorList>
    </citation>
    <scope>NUCLEOTIDE SEQUENCE [LARGE SCALE GENOMIC DNA]</scope>
    <source>
        <strain evidence="4">CBS 100304</strain>
        <tissue evidence="3">Vegetative mycelium</tissue>
    </source>
</reference>
<keyword evidence="2" id="KW-1133">Transmembrane helix</keyword>
<protein>
    <submittedName>
        <fullName evidence="3">Uncharacterized protein</fullName>
    </submittedName>
</protein>
<dbReference type="Proteomes" id="UP000018144">
    <property type="component" value="Unassembled WGS sequence"/>
</dbReference>
<name>U4L6N6_PYROM</name>
<evidence type="ECO:0000313" key="3">
    <source>
        <dbReference type="EMBL" id="CCX08255.1"/>
    </source>
</evidence>
<dbReference type="OrthoDB" id="5412502at2759"/>
<gene>
    <name evidence="3" type="ORF">PCON_07848</name>
</gene>
<evidence type="ECO:0000256" key="2">
    <source>
        <dbReference type="SAM" id="Phobius"/>
    </source>
</evidence>
<organism evidence="3 4">
    <name type="scientific">Pyronema omphalodes (strain CBS 100304)</name>
    <name type="common">Pyronema confluens</name>
    <dbReference type="NCBI Taxonomy" id="1076935"/>
    <lineage>
        <taxon>Eukaryota</taxon>
        <taxon>Fungi</taxon>
        <taxon>Dikarya</taxon>
        <taxon>Ascomycota</taxon>
        <taxon>Pezizomycotina</taxon>
        <taxon>Pezizomycetes</taxon>
        <taxon>Pezizales</taxon>
        <taxon>Pyronemataceae</taxon>
        <taxon>Pyronema</taxon>
    </lineage>
</organism>
<feature type="coiled-coil region" evidence="1">
    <location>
        <begin position="320"/>
        <end position="347"/>
    </location>
</feature>
<keyword evidence="4" id="KW-1185">Reference proteome</keyword>
<dbReference type="AlphaFoldDB" id="U4L6N6"/>
<evidence type="ECO:0000313" key="4">
    <source>
        <dbReference type="Proteomes" id="UP000018144"/>
    </source>
</evidence>